<protein>
    <recommendedName>
        <fullName evidence="6">Acetate kinase</fullName>
        <ecNumber evidence="6">2.7.2.1</ecNumber>
    </recommendedName>
    <alternativeName>
        <fullName evidence="6">Acetokinase</fullName>
    </alternativeName>
</protein>
<comment type="function">
    <text evidence="6">Catalyzes the formation of acetyl phosphate from acetate and ATP. Can also catalyze the reverse reaction.</text>
</comment>
<feature type="binding site" evidence="6">
    <location>
        <begin position="296"/>
        <end position="298"/>
    </location>
    <ligand>
        <name>ATP</name>
        <dbReference type="ChEBI" id="CHEBI:30616"/>
    </ligand>
</feature>
<feature type="site" description="Transition state stabilizer" evidence="6">
    <location>
        <position position="194"/>
    </location>
</feature>
<dbReference type="CDD" id="cd24010">
    <property type="entry name" value="ASKHA_NBD_AcK_PK"/>
    <property type="match status" value="1"/>
</dbReference>
<evidence type="ECO:0000256" key="2">
    <source>
        <dbReference type="ARBA" id="ARBA00022679"/>
    </source>
</evidence>
<evidence type="ECO:0000256" key="1">
    <source>
        <dbReference type="ARBA" id="ARBA00008748"/>
    </source>
</evidence>
<evidence type="ECO:0000313" key="8">
    <source>
        <dbReference type="EMBL" id="TDE97606.1"/>
    </source>
</evidence>
<dbReference type="PANTHER" id="PTHR21060">
    <property type="entry name" value="ACETATE KINASE"/>
    <property type="match status" value="1"/>
</dbReference>
<accession>A0ABY2E7R5</accession>
<dbReference type="GO" id="GO:0016301">
    <property type="term" value="F:kinase activity"/>
    <property type="evidence" value="ECO:0007669"/>
    <property type="project" value="UniProtKB-KW"/>
</dbReference>
<sequence length="412" mass="43018">MSRNVLVINSGSSSLKYQVVDAETGAAGAVGLVERIGQGSGLLTHTVGTVGTGGTGGTGGTDEPVTHRIERPVPNHTAAMEAMADAFAEQGPSLAEAGLVAVGHRVVQGGARFGGSVLIDDEVVAIIEDLSDLAPLHNPPNLDGIRAARASFPDLPHVAVFDTAFHLTMPDHAATYAIDREVAAAHRIRRYGAHGTSHQYVAREAAAFLGIPKERSNLIVLHLGNGASVTAVKDGVSVDTSMGLTPLEGLVMGTRTGDIDPAVVFHLSRTAGMSIDEIDDLMNRRSGMLGLTGMVDMRDVDDAVDAGDPAAVLAMEVYCYRLRKYIGAYTAVLGRVDAVVFTAGIGENSGPVRAGALQGLEPFGIHLDAAANQARSREVRRISAPDSPVAVLVLPTNEEFEIAREAVTVVRT</sequence>
<name>A0ABY2E7R5_9MICO</name>
<dbReference type="EMBL" id="SMNA01000002">
    <property type="protein sequence ID" value="TDE97606.1"/>
    <property type="molecule type" value="Genomic_DNA"/>
</dbReference>
<evidence type="ECO:0000256" key="6">
    <source>
        <dbReference type="HAMAP-Rule" id="MF_00020"/>
    </source>
</evidence>
<evidence type="ECO:0000256" key="3">
    <source>
        <dbReference type="ARBA" id="ARBA00022741"/>
    </source>
</evidence>
<keyword evidence="2 6" id="KW-0808">Transferase</keyword>
<feature type="binding site" evidence="6">
    <location>
        <position position="105"/>
    </location>
    <ligand>
        <name>substrate</name>
    </ligand>
</feature>
<feature type="site" description="Transition state stabilizer" evidence="6">
    <location>
        <position position="255"/>
    </location>
</feature>
<dbReference type="PROSITE" id="PS01076">
    <property type="entry name" value="ACETATE_KINASE_2"/>
    <property type="match status" value="1"/>
</dbReference>
<dbReference type="HAMAP" id="MF_00020">
    <property type="entry name" value="Acetate_kinase"/>
    <property type="match status" value="1"/>
</dbReference>
<evidence type="ECO:0000256" key="4">
    <source>
        <dbReference type="ARBA" id="ARBA00022777"/>
    </source>
</evidence>
<keyword evidence="4 6" id="KW-0418">Kinase</keyword>
<dbReference type="NCBIfam" id="TIGR00016">
    <property type="entry name" value="ackA"/>
    <property type="match status" value="1"/>
</dbReference>
<keyword evidence="9" id="KW-1185">Reference proteome</keyword>
<dbReference type="InterPro" id="IPR004372">
    <property type="entry name" value="Ac/propionate_kinase"/>
</dbReference>
<keyword evidence="6" id="KW-0479">Metal-binding</keyword>
<dbReference type="InterPro" id="IPR043129">
    <property type="entry name" value="ATPase_NBD"/>
</dbReference>
<keyword evidence="5 6" id="KW-0067">ATP-binding</keyword>
<dbReference type="Gene3D" id="3.30.420.40">
    <property type="match status" value="2"/>
</dbReference>
<gene>
    <name evidence="6" type="primary">ackA</name>
    <name evidence="8" type="ORF">EXU48_05365</name>
</gene>
<comment type="subunit">
    <text evidence="6">Homodimer.</text>
</comment>
<organism evidence="8 9">
    <name type="scientific">Occultella glacieicola</name>
    <dbReference type="NCBI Taxonomy" id="2518684"/>
    <lineage>
        <taxon>Bacteria</taxon>
        <taxon>Bacillati</taxon>
        <taxon>Actinomycetota</taxon>
        <taxon>Actinomycetes</taxon>
        <taxon>Micrococcales</taxon>
        <taxon>Ruaniaceae</taxon>
        <taxon>Occultella</taxon>
    </lineage>
</organism>
<dbReference type="InterPro" id="IPR023865">
    <property type="entry name" value="Aliphatic_acid_kinase_CS"/>
</dbReference>
<dbReference type="RefSeq" id="WP_133106542.1">
    <property type="nucleotide sequence ID" value="NZ_SMNA01000002.1"/>
</dbReference>
<dbReference type="PIRSF" id="PIRSF000722">
    <property type="entry name" value="Acetate_prop_kin"/>
    <property type="match status" value="1"/>
</dbReference>
<dbReference type="PRINTS" id="PR00471">
    <property type="entry name" value="ACETATEKNASE"/>
</dbReference>
<evidence type="ECO:0000256" key="5">
    <source>
        <dbReference type="ARBA" id="ARBA00022840"/>
    </source>
</evidence>
<proteinExistence type="inferred from homology"/>
<keyword evidence="6" id="KW-0460">Magnesium</keyword>
<comment type="subcellular location">
    <subcellularLocation>
        <location evidence="6">Cytoplasm</location>
    </subcellularLocation>
</comment>
<feature type="binding site" evidence="6">
    <location>
        <begin position="344"/>
        <end position="348"/>
    </location>
    <ligand>
        <name>ATP</name>
        <dbReference type="ChEBI" id="CHEBI:30616"/>
    </ligand>
</feature>
<dbReference type="PANTHER" id="PTHR21060:SF15">
    <property type="entry name" value="ACETATE KINASE-RELATED"/>
    <property type="match status" value="1"/>
</dbReference>
<dbReference type="Pfam" id="PF00871">
    <property type="entry name" value="Acetate_kinase"/>
    <property type="match status" value="1"/>
</dbReference>
<reference evidence="8 9" key="1">
    <citation type="submission" date="2019-03" db="EMBL/GenBank/DDBJ databases">
        <title>Genomic features of bacteria from cold environments.</title>
        <authorList>
            <person name="Shen L."/>
        </authorList>
    </citation>
    <scope>NUCLEOTIDE SEQUENCE [LARGE SCALE GENOMIC DNA]</scope>
    <source>
        <strain evidence="9">T3246-1</strain>
    </source>
</reference>
<dbReference type="Proteomes" id="UP000504882">
    <property type="component" value="Unassembled WGS sequence"/>
</dbReference>
<feature type="binding site" evidence="6">
    <location>
        <begin position="222"/>
        <end position="226"/>
    </location>
    <ligand>
        <name>ATP</name>
        <dbReference type="ChEBI" id="CHEBI:30616"/>
    </ligand>
</feature>
<feature type="active site" description="Proton donor/acceptor" evidence="6">
    <location>
        <position position="162"/>
    </location>
</feature>
<comment type="similarity">
    <text evidence="1 6 7">Belongs to the acetokinase family.</text>
</comment>
<keyword evidence="6" id="KW-0963">Cytoplasm</keyword>
<keyword evidence="3 6" id="KW-0547">Nucleotide-binding</keyword>
<comment type="catalytic activity">
    <reaction evidence="6">
        <text>acetate + ATP = acetyl phosphate + ADP</text>
        <dbReference type="Rhea" id="RHEA:11352"/>
        <dbReference type="ChEBI" id="CHEBI:22191"/>
        <dbReference type="ChEBI" id="CHEBI:30089"/>
        <dbReference type="ChEBI" id="CHEBI:30616"/>
        <dbReference type="ChEBI" id="CHEBI:456216"/>
        <dbReference type="EC" id="2.7.2.1"/>
    </reaction>
</comment>
<comment type="caution">
    <text evidence="8">The sequence shown here is derived from an EMBL/GenBank/DDBJ whole genome shotgun (WGS) entry which is preliminary data.</text>
</comment>
<feature type="binding site" evidence="6">
    <location>
        <position position="9"/>
    </location>
    <ligand>
        <name>Mg(2+)</name>
        <dbReference type="ChEBI" id="CHEBI:18420"/>
    </ligand>
</feature>
<feature type="binding site" evidence="6">
    <location>
        <position position="398"/>
    </location>
    <ligand>
        <name>Mg(2+)</name>
        <dbReference type="ChEBI" id="CHEBI:18420"/>
    </ligand>
</feature>
<feature type="binding site" evidence="6">
    <location>
        <position position="16"/>
    </location>
    <ligand>
        <name>ATP</name>
        <dbReference type="ChEBI" id="CHEBI:30616"/>
    </ligand>
</feature>
<evidence type="ECO:0000256" key="7">
    <source>
        <dbReference type="RuleBase" id="RU003835"/>
    </source>
</evidence>
<dbReference type="InterPro" id="IPR000890">
    <property type="entry name" value="Aliphatic_acid_kin_short-chain"/>
</dbReference>
<dbReference type="SUPFAM" id="SSF53067">
    <property type="entry name" value="Actin-like ATPase domain"/>
    <property type="match status" value="2"/>
</dbReference>
<comment type="cofactor">
    <cofactor evidence="6">
        <name>Mg(2+)</name>
        <dbReference type="ChEBI" id="CHEBI:18420"/>
    </cofactor>
    <cofactor evidence="6">
        <name>Mn(2+)</name>
        <dbReference type="ChEBI" id="CHEBI:29035"/>
    </cofactor>
    <text evidence="6">Mg(2+). Can also accept Mn(2+).</text>
</comment>
<evidence type="ECO:0000313" key="9">
    <source>
        <dbReference type="Proteomes" id="UP000504882"/>
    </source>
</evidence>
<comment type="pathway">
    <text evidence="6">Metabolic intermediate biosynthesis; acetyl-CoA biosynthesis; acetyl-CoA from acetate: step 1/2.</text>
</comment>
<dbReference type="PROSITE" id="PS01075">
    <property type="entry name" value="ACETATE_KINASE_1"/>
    <property type="match status" value="1"/>
</dbReference>
<dbReference type="EC" id="2.7.2.1" evidence="6"/>